<name>A0ABZ1YHA5_9NOCA</name>
<proteinExistence type="predicted"/>
<sequence length="476" mass="52930">MTAEDLRQRVRATESKALWSGLGNTALALPWAAALIGLIFLAPDFLYSGMPQVPLSTWRQFVLLLAPMCGFGLWERGSEGVRNWHAWYSAHRVRRKVDRHPDRAALLVPPLEAHLNELRAIRGHRQVALRRVRWVVIPIGLIIAVLLFGVQTEAPDGTLRDAPEAVVQMVAVLAAISVVIIAFALPRWRRWYAAYIAEKWSGDPAYAAALSQLGPDPRYVRASEIPPLRVQFVKPKSVDYRLTVVSAARNVFKSPPLKIAYLRLFENQARVRNFLHGAWREFGYVYILRSSGSVSPAEVARARADNAIRTMFAASPRTFRTALAGFGSEPLPPGKHRLTGITNMPERVNDPAGSYPVRALLCHGSFWKSAVDLLLAKVDLVAVDLSGYVPANTGTQFELQRVIDRFPINRAVLLCDAGSDRAFIEAQVRYHWSQMASGSPNAGTAERTVLVAVTGAGRPADRELMTRLLERHRWTS</sequence>
<dbReference type="EMBL" id="CP109441">
    <property type="protein sequence ID" value="WUV42331.1"/>
    <property type="molecule type" value="Genomic_DNA"/>
</dbReference>
<feature type="transmembrane region" description="Helical" evidence="1">
    <location>
        <begin position="21"/>
        <end position="42"/>
    </location>
</feature>
<keyword evidence="3" id="KW-1185">Reference proteome</keyword>
<dbReference type="Proteomes" id="UP001432062">
    <property type="component" value="Chromosome"/>
</dbReference>
<keyword evidence="1" id="KW-0472">Membrane</keyword>
<protein>
    <submittedName>
        <fullName evidence="2">Uncharacterized protein</fullName>
    </submittedName>
</protein>
<keyword evidence="1" id="KW-0812">Transmembrane</keyword>
<feature type="transmembrane region" description="Helical" evidence="1">
    <location>
        <begin position="57"/>
        <end position="74"/>
    </location>
</feature>
<evidence type="ECO:0000313" key="2">
    <source>
        <dbReference type="EMBL" id="WUV42331.1"/>
    </source>
</evidence>
<gene>
    <name evidence="2" type="ORF">OG563_23960</name>
</gene>
<feature type="transmembrane region" description="Helical" evidence="1">
    <location>
        <begin position="132"/>
        <end position="150"/>
    </location>
</feature>
<evidence type="ECO:0000256" key="1">
    <source>
        <dbReference type="SAM" id="Phobius"/>
    </source>
</evidence>
<reference evidence="2" key="1">
    <citation type="submission" date="2022-10" db="EMBL/GenBank/DDBJ databases">
        <title>The complete genomes of actinobacterial strains from the NBC collection.</title>
        <authorList>
            <person name="Joergensen T.S."/>
            <person name="Alvarez Arevalo M."/>
            <person name="Sterndorff E.B."/>
            <person name="Faurdal D."/>
            <person name="Vuksanovic O."/>
            <person name="Mourched A.-S."/>
            <person name="Charusanti P."/>
            <person name="Shaw S."/>
            <person name="Blin K."/>
            <person name="Weber T."/>
        </authorList>
    </citation>
    <scope>NUCLEOTIDE SEQUENCE</scope>
    <source>
        <strain evidence="2">NBC_01482</strain>
    </source>
</reference>
<keyword evidence="1" id="KW-1133">Transmembrane helix</keyword>
<dbReference type="RefSeq" id="WP_329405131.1">
    <property type="nucleotide sequence ID" value="NZ_CP109441.1"/>
</dbReference>
<accession>A0ABZ1YHA5</accession>
<evidence type="ECO:0000313" key="3">
    <source>
        <dbReference type="Proteomes" id="UP001432062"/>
    </source>
</evidence>
<organism evidence="2 3">
    <name type="scientific">Nocardia vinacea</name>
    <dbReference type="NCBI Taxonomy" id="96468"/>
    <lineage>
        <taxon>Bacteria</taxon>
        <taxon>Bacillati</taxon>
        <taxon>Actinomycetota</taxon>
        <taxon>Actinomycetes</taxon>
        <taxon>Mycobacteriales</taxon>
        <taxon>Nocardiaceae</taxon>
        <taxon>Nocardia</taxon>
    </lineage>
</organism>
<feature type="transmembrane region" description="Helical" evidence="1">
    <location>
        <begin position="165"/>
        <end position="185"/>
    </location>
</feature>